<dbReference type="Proteomes" id="UP000193922">
    <property type="component" value="Unassembled WGS sequence"/>
</dbReference>
<dbReference type="PANTHER" id="PTHR13318">
    <property type="entry name" value="PARTNER OF PAIRED, ISOFORM B-RELATED"/>
    <property type="match status" value="1"/>
</dbReference>
<keyword evidence="4" id="KW-1185">Reference proteome</keyword>
<dbReference type="SMART" id="SM00028">
    <property type="entry name" value="TPR"/>
    <property type="match status" value="3"/>
</dbReference>
<proteinExistence type="predicted"/>
<dbReference type="InterPro" id="IPR032675">
    <property type="entry name" value="LRR_dom_sf"/>
</dbReference>
<gene>
    <name evidence="3" type="ORF">DL89DRAFT_269372</name>
</gene>
<dbReference type="GeneID" id="63804922"/>
<evidence type="ECO:0000313" key="3">
    <source>
        <dbReference type="EMBL" id="ORX67580.1"/>
    </source>
</evidence>
<dbReference type="GO" id="GO:0019005">
    <property type="term" value="C:SCF ubiquitin ligase complex"/>
    <property type="evidence" value="ECO:0007669"/>
    <property type="project" value="TreeGrafter"/>
</dbReference>
<name>A0A1Y1W224_9FUNG</name>
<reference evidence="3 4" key="1">
    <citation type="submission" date="2016-07" db="EMBL/GenBank/DDBJ databases">
        <title>Pervasive Adenine N6-methylation of Active Genes in Fungi.</title>
        <authorList>
            <consortium name="DOE Joint Genome Institute"/>
            <person name="Mondo S.J."/>
            <person name="Dannebaum R.O."/>
            <person name="Kuo R.C."/>
            <person name="Labutti K."/>
            <person name="Haridas S."/>
            <person name="Kuo A."/>
            <person name="Salamov A."/>
            <person name="Ahrendt S.R."/>
            <person name="Lipzen A."/>
            <person name="Sullivan W."/>
            <person name="Andreopoulos W.B."/>
            <person name="Clum A."/>
            <person name="Lindquist E."/>
            <person name="Daum C."/>
            <person name="Ramamoorthy G.K."/>
            <person name="Gryganskyi A."/>
            <person name="Culley D."/>
            <person name="Magnuson J.K."/>
            <person name="James T.Y."/>
            <person name="O'Malley M.A."/>
            <person name="Stajich J.E."/>
            <person name="Spatafora J.W."/>
            <person name="Visel A."/>
            <person name="Grigoriev I.V."/>
        </authorList>
    </citation>
    <scope>NUCLEOTIDE SEQUENCE [LARGE SCALE GENOMIC DNA]</scope>
    <source>
        <strain evidence="3 4">ATCC 12442</strain>
    </source>
</reference>
<feature type="region of interest" description="Disordered" evidence="1">
    <location>
        <begin position="1"/>
        <end position="25"/>
    </location>
</feature>
<dbReference type="InterPro" id="IPR011990">
    <property type="entry name" value="TPR-like_helical_dom_sf"/>
</dbReference>
<comment type="caution">
    <text evidence="3">The sequence shown here is derived from an EMBL/GenBank/DDBJ whole genome shotgun (WGS) entry which is preliminary data.</text>
</comment>
<dbReference type="Pfam" id="PF12937">
    <property type="entry name" value="F-box-like"/>
    <property type="match status" value="1"/>
</dbReference>
<accession>A0A1Y1W224</accession>
<dbReference type="Gene3D" id="1.20.1280.50">
    <property type="match status" value="1"/>
</dbReference>
<protein>
    <recommendedName>
        <fullName evidence="2">F-box domain-containing protein</fullName>
    </recommendedName>
</protein>
<evidence type="ECO:0000313" key="4">
    <source>
        <dbReference type="Proteomes" id="UP000193922"/>
    </source>
</evidence>
<dbReference type="GO" id="GO:0031146">
    <property type="term" value="P:SCF-dependent proteasomal ubiquitin-dependent protein catabolic process"/>
    <property type="evidence" value="ECO:0007669"/>
    <property type="project" value="TreeGrafter"/>
</dbReference>
<dbReference type="EMBL" id="MCFD01000012">
    <property type="protein sequence ID" value="ORX67580.1"/>
    <property type="molecule type" value="Genomic_DNA"/>
</dbReference>
<dbReference type="InterPro" id="IPR019734">
    <property type="entry name" value="TPR_rpt"/>
</dbReference>
<dbReference type="OrthoDB" id="629492at2759"/>
<dbReference type="SMART" id="SM00256">
    <property type="entry name" value="FBOX"/>
    <property type="match status" value="1"/>
</dbReference>
<dbReference type="InterPro" id="IPR001810">
    <property type="entry name" value="F-box_dom"/>
</dbReference>
<sequence length="627" mass="68589">MFVAGKKRKAADSARPRVPAGSAQDTAAKQIERVYRLGSESLRQRQYRAALDHLNRGIALASNAQQPNAKLFEKRALALLHLREFARVASDAQQAIALDSDSAHAYALLARSLMMQNRPSDALTALERGRRQVSPMAAGFRYLATLQESVRKQLDPAYVPKQDPQSDPVVRLPAELNVLILQQMDLESLLVCRRVSRAWQRLVDGIPALWGDISVADEASASKAMRVSARVLRLVLRLAGQSLVAVNVPDGSLLGDAALAAVRATSRPLLRSIHIGRLSASASALGQLLGESALTSVRLPYCPDVTDSMLEQLSQHLPTLRILDISGCAQVRMKTLFRQFRTATLQELYLNDHPGLPEFLVYCVRYRTFASLRVLHIAVYDQAVFAQYSGLGPLMVYLGRLGPRPCPFPELRSLNMDGIWEPTVSSRRFESAGLKGIISSCNLVPAQCRSISAREASVATDLDLFRVFHTCMSTIYTLHLTKAVQLTDSMVRRLTGTAPLILVDLDLSGCAALSAEALRELVVHSPQLLHVKLMQTRTDNTVLRALTEHVVAGMGAETLDLAITDVTGAGARDFAVACARRFRAKPGRRLRVLNLDYCENVGADAVAVMRDLLMPMGTLFTAAMPGT</sequence>
<dbReference type="SUPFAM" id="SSF48452">
    <property type="entry name" value="TPR-like"/>
    <property type="match status" value="1"/>
</dbReference>
<dbReference type="STRING" id="61395.A0A1Y1W224"/>
<dbReference type="AlphaFoldDB" id="A0A1Y1W224"/>
<dbReference type="SUPFAM" id="SSF52047">
    <property type="entry name" value="RNI-like"/>
    <property type="match status" value="1"/>
</dbReference>
<dbReference type="Gene3D" id="3.80.10.10">
    <property type="entry name" value="Ribonuclease Inhibitor"/>
    <property type="match status" value="2"/>
</dbReference>
<feature type="domain" description="F-box" evidence="2">
    <location>
        <begin position="166"/>
        <end position="213"/>
    </location>
</feature>
<dbReference type="PROSITE" id="PS50181">
    <property type="entry name" value="FBOX"/>
    <property type="match status" value="1"/>
</dbReference>
<dbReference type="SUPFAM" id="SSF81383">
    <property type="entry name" value="F-box domain"/>
    <property type="match status" value="1"/>
</dbReference>
<evidence type="ECO:0000259" key="2">
    <source>
        <dbReference type="PROSITE" id="PS50181"/>
    </source>
</evidence>
<evidence type="ECO:0000256" key="1">
    <source>
        <dbReference type="SAM" id="MobiDB-lite"/>
    </source>
</evidence>
<dbReference type="InterPro" id="IPR036047">
    <property type="entry name" value="F-box-like_dom_sf"/>
</dbReference>
<dbReference type="RefSeq" id="XP_040741467.1">
    <property type="nucleotide sequence ID" value="XM_040888274.1"/>
</dbReference>
<organism evidence="3 4">
    <name type="scientific">Linderina pennispora</name>
    <dbReference type="NCBI Taxonomy" id="61395"/>
    <lineage>
        <taxon>Eukaryota</taxon>
        <taxon>Fungi</taxon>
        <taxon>Fungi incertae sedis</taxon>
        <taxon>Zoopagomycota</taxon>
        <taxon>Kickxellomycotina</taxon>
        <taxon>Kickxellomycetes</taxon>
        <taxon>Kickxellales</taxon>
        <taxon>Kickxellaceae</taxon>
        <taxon>Linderina</taxon>
    </lineage>
</organism>
<dbReference type="Gene3D" id="1.25.40.10">
    <property type="entry name" value="Tetratricopeptide repeat domain"/>
    <property type="match status" value="1"/>
</dbReference>
<dbReference type="PANTHER" id="PTHR13318:SF95">
    <property type="entry name" value="F-BOX PROTEIN YLR352W"/>
    <property type="match status" value="1"/>
</dbReference>